<organism evidence="1 2">
    <name type="scientific">candidate division WWE3 bacterium RIFCSPLOWO2_01_FULL_37_15</name>
    <dbReference type="NCBI Taxonomy" id="1802622"/>
    <lineage>
        <taxon>Bacteria</taxon>
        <taxon>Katanobacteria</taxon>
    </lineage>
</organism>
<dbReference type="EMBL" id="MEVF01000047">
    <property type="protein sequence ID" value="OGC48124.1"/>
    <property type="molecule type" value="Genomic_DNA"/>
</dbReference>
<comment type="caution">
    <text evidence="1">The sequence shown here is derived from an EMBL/GenBank/DDBJ whole genome shotgun (WGS) entry which is preliminary data.</text>
</comment>
<evidence type="ECO:0000313" key="2">
    <source>
        <dbReference type="Proteomes" id="UP000177458"/>
    </source>
</evidence>
<accession>A0A1F4UT37</accession>
<dbReference type="AlphaFoldDB" id="A0A1F4UT37"/>
<reference evidence="1 2" key="1">
    <citation type="journal article" date="2016" name="Nat. Commun.">
        <title>Thousands of microbial genomes shed light on interconnected biogeochemical processes in an aquifer system.</title>
        <authorList>
            <person name="Anantharaman K."/>
            <person name="Brown C.T."/>
            <person name="Hug L.A."/>
            <person name="Sharon I."/>
            <person name="Castelle C.J."/>
            <person name="Probst A.J."/>
            <person name="Thomas B.C."/>
            <person name="Singh A."/>
            <person name="Wilkins M.J."/>
            <person name="Karaoz U."/>
            <person name="Brodie E.L."/>
            <person name="Williams K.H."/>
            <person name="Hubbard S.S."/>
            <person name="Banfield J.F."/>
        </authorList>
    </citation>
    <scope>NUCLEOTIDE SEQUENCE [LARGE SCALE GENOMIC DNA]</scope>
</reference>
<sequence length="382" mass="43300">MFHSNSTTIETVAYLLELRIDKVLDSDNEIQKNFKAAALASVNQSEIIENNMLELVIVSGAKLSIEERNKLFVFYDKFPNALNVLFETDHAQRKQIKTIVIIPNEWSANLIGSRKFFALGGFLDEYNKTIYLSDIRDARGSLLSAMVGHELFHEWMWRESVNVPVLLDEGFGELILESIRLNQKGFIESPQETLIGLVNNSPFKLLGRKADIGTPLLPPVIYSIKKDGGYIDWVREQFVHQGPISREKVLKWLVVGEFRDQKYGSTALQVELDYCVGKAIVISMIRNGHSPLKVLKLLSNSFSSNTEEKALEIFNLAEKSGIDLVKSFMGGMELVKQNLKINYICDNNAIVKKYLEAIEPIYNGCTREEAEIVMKLCGITWK</sequence>
<gene>
    <name evidence="1" type="ORF">A3A69_00825</name>
</gene>
<dbReference type="Proteomes" id="UP000177458">
    <property type="component" value="Unassembled WGS sequence"/>
</dbReference>
<protein>
    <submittedName>
        <fullName evidence="1">Uncharacterized protein</fullName>
    </submittedName>
</protein>
<proteinExistence type="predicted"/>
<evidence type="ECO:0000313" key="1">
    <source>
        <dbReference type="EMBL" id="OGC48124.1"/>
    </source>
</evidence>
<name>A0A1F4UT37_UNCKA</name>